<reference evidence="3" key="2">
    <citation type="submission" date="2015-01" db="EMBL/GenBank/DDBJ databases">
        <title>Evolutionary Origins and Diversification of the Mycorrhizal Mutualists.</title>
        <authorList>
            <consortium name="DOE Joint Genome Institute"/>
            <consortium name="Mycorrhizal Genomics Consortium"/>
            <person name="Kohler A."/>
            <person name="Kuo A."/>
            <person name="Nagy L.G."/>
            <person name="Floudas D."/>
            <person name="Copeland A."/>
            <person name="Barry K.W."/>
            <person name="Cichocki N."/>
            <person name="Veneault-Fourrey C."/>
            <person name="LaButti K."/>
            <person name="Lindquist E.A."/>
            <person name="Lipzen A."/>
            <person name="Lundell T."/>
            <person name="Morin E."/>
            <person name="Murat C."/>
            <person name="Riley R."/>
            <person name="Ohm R."/>
            <person name="Sun H."/>
            <person name="Tunlid A."/>
            <person name="Henrissat B."/>
            <person name="Grigoriev I.V."/>
            <person name="Hibbett D.S."/>
            <person name="Martin F."/>
        </authorList>
    </citation>
    <scope>NUCLEOTIDE SEQUENCE [LARGE SCALE GENOMIC DNA]</scope>
    <source>
        <strain evidence="3">MUT 4182</strain>
    </source>
</reference>
<feature type="domain" description="Helitron helicase-like" evidence="1">
    <location>
        <begin position="30"/>
        <end position="241"/>
    </location>
</feature>
<keyword evidence="3" id="KW-1185">Reference proteome</keyword>
<reference evidence="2 3" key="1">
    <citation type="submission" date="2014-04" db="EMBL/GenBank/DDBJ databases">
        <authorList>
            <consortium name="DOE Joint Genome Institute"/>
            <person name="Kuo A."/>
            <person name="Girlanda M."/>
            <person name="Perotto S."/>
            <person name="Kohler A."/>
            <person name="Nagy L.G."/>
            <person name="Floudas D."/>
            <person name="Copeland A."/>
            <person name="Barry K.W."/>
            <person name="Cichocki N."/>
            <person name="Veneault-Fourrey C."/>
            <person name="LaButti K."/>
            <person name="Lindquist E.A."/>
            <person name="Lipzen A."/>
            <person name="Lundell T."/>
            <person name="Morin E."/>
            <person name="Murat C."/>
            <person name="Sun H."/>
            <person name="Tunlid A."/>
            <person name="Henrissat B."/>
            <person name="Grigoriev I.V."/>
            <person name="Hibbett D.S."/>
            <person name="Martin F."/>
            <person name="Nordberg H.P."/>
            <person name="Cantor M.N."/>
            <person name="Hua S.X."/>
        </authorList>
    </citation>
    <scope>NUCLEOTIDE SEQUENCE [LARGE SCALE GENOMIC DNA]</scope>
    <source>
        <strain evidence="2 3">MUT 4182</strain>
    </source>
</reference>
<dbReference type="EMBL" id="KN823131">
    <property type="protein sequence ID" value="KIO21673.1"/>
    <property type="molecule type" value="Genomic_DNA"/>
</dbReference>
<evidence type="ECO:0000313" key="3">
    <source>
        <dbReference type="Proteomes" id="UP000054248"/>
    </source>
</evidence>
<sequence length="241" mass="27665">MFPTLFPYGVGGFEDPGRPVKLAFQTQAEYYLDLDDRCFRYHQYYIFVALNILQRRSSHLHTYLTVKRQNFDSVARRLVALSPDLIKSVADHIENEGKMEELSEQQQEVVELLNRVNTIASYIPGSQAAKIQDRNKIRSFMGLFGLPAIFFTMNTNAAHSPLFQVFFGDRSIDLSERFPELVSASERAMRLAKDPVAAADFFHFCVVTFFEYMLGWDFKNHRSNSEGGILGKLRAFFGTCE</sequence>
<dbReference type="OrthoDB" id="432234at2759"/>
<accession>A0A0C3KJM1</accession>
<dbReference type="Pfam" id="PF14214">
    <property type="entry name" value="Helitron_like_N"/>
    <property type="match status" value="1"/>
</dbReference>
<dbReference type="Proteomes" id="UP000054248">
    <property type="component" value="Unassembled WGS sequence"/>
</dbReference>
<gene>
    <name evidence="2" type="ORF">M407DRAFT_45869</name>
</gene>
<protein>
    <recommendedName>
        <fullName evidence="1">Helitron helicase-like domain-containing protein</fullName>
    </recommendedName>
</protein>
<dbReference type="AlphaFoldDB" id="A0A0C3KJM1"/>
<dbReference type="InterPro" id="IPR025476">
    <property type="entry name" value="Helitron_helicase-like"/>
</dbReference>
<name>A0A0C3KJM1_9AGAM</name>
<dbReference type="STRING" id="1051891.A0A0C3KJM1"/>
<evidence type="ECO:0000259" key="1">
    <source>
        <dbReference type="Pfam" id="PF14214"/>
    </source>
</evidence>
<evidence type="ECO:0000313" key="2">
    <source>
        <dbReference type="EMBL" id="KIO21673.1"/>
    </source>
</evidence>
<feature type="non-terminal residue" evidence="2">
    <location>
        <position position="241"/>
    </location>
</feature>
<dbReference type="HOGENOM" id="CLU_080483_0_0_1"/>
<organism evidence="2 3">
    <name type="scientific">Tulasnella calospora MUT 4182</name>
    <dbReference type="NCBI Taxonomy" id="1051891"/>
    <lineage>
        <taxon>Eukaryota</taxon>
        <taxon>Fungi</taxon>
        <taxon>Dikarya</taxon>
        <taxon>Basidiomycota</taxon>
        <taxon>Agaricomycotina</taxon>
        <taxon>Agaricomycetes</taxon>
        <taxon>Cantharellales</taxon>
        <taxon>Tulasnellaceae</taxon>
        <taxon>Tulasnella</taxon>
    </lineage>
</organism>
<proteinExistence type="predicted"/>